<feature type="domain" description="Glutamine amidotransferase type-2" evidence="10">
    <location>
        <begin position="2"/>
        <end position="187"/>
    </location>
</feature>
<evidence type="ECO:0000256" key="6">
    <source>
        <dbReference type="ARBA" id="ARBA00022840"/>
    </source>
</evidence>
<keyword evidence="3" id="KW-0436">Ligase</keyword>
<dbReference type="SUPFAM" id="SSF52402">
    <property type="entry name" value="Adenine nucleotide alpha hydrolases-like"/>
    <property type="match status" value="1"/>
</dbReference>
<protein>
    <recommendedName>
        <fullName evidence="2">asparagine synthase (glutamine-hydrolyzing)</fullName>
        <ecNumber evidence="2">6.3.5.4</ecNumber>
    </recommendedName>
    <alternativeName>
        <fullName evidence="8">Glutamine-dependent asparagine synthetase</fullName>
    </alternativeName>
</protein>
<dbReference type="PIRSF" id="PIRSF001589">
    <property type="entry name" value="Asn_synthetase_glu-h"/>
    <property type="match status" value="1"/>
</dbReference>
<evidence type="ECO:0000256" key="7">
    <source>
        <dbReference type="ARBA" id="ARBA00022888"/>
    </source>
</evidence>
<sequence>MCGIFTLLNHHYDGAVVRKQFEKGRGRGPEHSVLKSVGIQVTMGFHRLAINGLNMESSQPIEHNNMFLICNGEIYNYHELYQTMGVQPSTQSDCEVILWLYEKYGIEQCLRMLDGVFAFVLLDQRLHFGESRIYVARDPYGVRPLYQMTTPSGVLGFASELKMMSDFDAESTIRHFTPGTWSMYKLPTQVNASWLPVQSGVPYCAMGFCNSEILDDSLRIMDNICNYLTAAVEKRCCTTERPIACLLSGGLDSSLITALVAKYHHKNGLPPIETYSIGLEGSVDLHYAKMVADHLGTLHTEIILTELDFCEAIPEVIQAIESYDTTSVRASIGNYLIGKYIAAHSDAKVIFNGDGSDELLGGYLYMKHAPDAIEFDKECRRLLSDIHMFDVLRSDKSISTHGLEPRTPFLDRAWTQYILSLPCEARYQPEMMEKYWLRRTFSQTGLLPHKVLWRRKEAFSDGVSATSRSLYEILQEYATEKVGAIDMAKCPWTVNPPKTAEQYYYRSIFEEAYLGRGSVIPYMWMPKYIEAADASARTLSIYANK</sequence>
<keyword evidence="5" id="KW-0547">Nucleotide-binding</keyword>
<dbReference type="EC" id="6.3.5.4" evidence="2"/>
<reference evidence="11" key="1">
    <citation type="journal article" date="2020" name="Nature">
        <title>Giant virus diversity and host interactions through global metagenomics.</title>
        <authorList>
            <person name="Schulz F."/>
            <person name="Roux S."/>
            <person name="Paez-Espino D."/>
            <person name="Jungbluth S."/>
            <person name="Walsh D.A."/>
            <person name="Denef V.J."/>
            <person name="McMahon K.D."/>
            <person name="Konstantinidis K.T."/>
            <person name="Eloe-Fadrosh E.A."/>
            <person name="Kyrpides N.C."/>
            <person name="Woyke T."/>
        </authorList>
    </citation>
    <scope>NUCLEOTIDE SEQUENCE</scope>
    <source>
        <strain evidence="11">GVMAG-S-3300012000-57</strain>
    </source>
</reference>
<dbReference type="AlphaFoldDB" id="A0A6C0KL86"/>
<dbReference type="PANTHER" id="PTHR11772:SF23">
    <property type="entry name" value="ASPARAGINE SYNTHETASE [GLUTAMINE-HYDROLYZING]"/>
    <property type="match status" value="1"/>
</dbReference>
<dbReference type="Pfam" id="PF00733">
    <property type="entry name" value="Asn_synthase"/>
    <property type="match status" value="2"/>
</dbReference>
<evidence type="ECO:0000256" key="4">
    <source>
        <dbReference type="ARBA" id="ARBA00022605"/>
    </source>
</evidence>
<organism evidence="11">
    <name type="scientific">viral metagenome</name>
    <dbReference type="NCBI Taxonomy" id="1070528"/>
    <lineage>
        <taxon>unclassified sequences</taxon>
        <taxon>metagenomes</taxon>
        <taxon>organismal metagenomes</taxon>
    </lineage>
</organism>
<evidence type="ECO:0000256" key="8">
    <source>
        <dbReference type="ARBA" id="ARBA00030234"/>
    </source>
</evidence>
<accession>A0A6C0KL86</accession>
<dbReference type="InterPro" id="IPR014729">
    <property type="entry name" value="Rossmann-like_a/b/a_fold"/>
</dbReference>
<evidence type="ECO:0000256" key="5">
    <source>
        <dbReference type="ARBA" id="ARBA00022741"/>
    </source>
</evidence>
<dbReference type="InterPro" id="IPR029055">
    <property type="entry name" value="Ntn_hydrolases_N"/>
</dbReference>
<dbReference type="PROSITE" id="PS51278">
    <property type="entry name" value="GATASE_TYPE_2"/>
    <property type="match status" value="1"/>
</dbReference>
<name>A0A6C0KL86_9ZZZZ</name>
<evidence type="ECO:0000259" key="10">
    <source>
        <dbReference type="PROSITE" id="PS51278"/>
    </source>
</evidence>
<evidence type="ECO:0000256" key="3">
    <source>
        <dbReference type="ARBA" id="ARBA00022598"/>
    </source>
</evidence>
<dbReference type="GO" id="GO:0004066">
    <property type="term" value="F:asparagine synthase (glutamine-hydrolyzing) activity"/>
    <property type="evidence" value="ECO:0007669"/>
    <property type="project" value="UniProtKB-EC"/>
</dbReference>
<dbReference type="Pfam" id="PF13537">
    <property type="entry name" value="GATase_7"/>
    <property type="match status" value="1"/>
</dbReference>
<evidence type="ECO:0000256" key="1">
    <source>
        <dbReference type="ARBA" id="ARBA00005187"/>
    </source>
</evidence>
<evidence type="ECO:0000313" key="11">
    <source>
        <dbReference type="EMBL" id="QHU17094.1"/>
    </source>
</evidence>
<dbReference type="InterPro" id="IPR017932">
    <property type="entry name" value="GATase_2_dom"/>
</dbReference>
<dbReference type="Gene3D" id="3.60.20.10">
    <property type="entry name" value="Glutamine Phosphoribosylpyrophosphate, subunit 1, domain 1"/>
    <property type="match status" value="1"/>
</dbReference>
<dbReference type="EMBL" id="MN740898">
    <property type="protein sequence ID" value="QHU17094.1"/>
    <property type="molecule type" value="Genomic_DNA"/>
</dbReference>
<dbReference type="InterPro" id="IPR006426">
    <property type="entry name" value="Asn_synth_AEB"/>
</dbReference>
<dbReference type="InterPro" id="IPR001962">
    <property type="entry name" value="Asn_synthase"/>
</dbReference>
<keyword evidence="7" id="KW-0061">Asparagine biosynthesis</keyword>
<dbReference type="SUPFAM" id="SSF56235">
    <property type="entry name" value="N-terminal nucleophile aminohydrolases (Ntn hydrolases)"/>
    <property type="match status" value="1"/>
</dbReference>
<keyword evidence="4" id="KW-0028">Amino-acid biosynthesis</keyword>
<proteinExistence type="predicted"/>
<comment type="catalytic activity">
    <reaction evidence="9">
        <text>L-aspartate + L-glutamine + ATP + H2O = L-asparagine + L-glutamate + AMP + diphosphate + H(+)</text>
        <dbReference type="Rhea" id="RHEA:12228"/>
        <dbReference type="ChEBI" id="CHEBI:15377"/>
        <dbReference type="ChEBI" id="CHEBI:15378"/>
        <dbReference type="ChEBI" id="CHEBI:29985"/>
        <dbReference type="ChEBI" id="CHEBI:29991"/>
        <dbReference type="ChEBI" id="CHEBI:30616"/>
        <dbReference type="ChEBI" id="CHEBI:33019"/>
        <dbReference type="ChEBI" id="CHEBI:58048"/>
        <dbReference type="ChEBI" id="CHEBI:58359"/>
        <dbReference type="ChEBI" id="CHEBI:456215"/>
        <dbReference type="EC" id="6.3.5.4"/>
    </reaction>
</comment>
<evidence type="ECO:0000256" key="2">
    <source>
        <dbReference type="ARBA" id="ARBA00012737"/>
    </source>
</evidence>
<dbReference type="PANTHER" id="PTHR11772">
    <property type="entry name" value="ASPARAGINE SYNTHETASE"/>
    <property type="match status" value="1"/>
</dbReference>
<dbReference type="CDD" id="cd01991">
    <property type="entry name" value="Asn_synthase_B_C"/>
    <property type="match status" value="1"/>
</dbReference>
<dbReference type="InterPro" id="IPR050795">
    <property type="entry name" value="Asn_Synthetase"/>
</dbReference>
<comment type="pathway">
    <text evidence="1">Amino-acid biosynthesis; L-asparagine biosynthesis; L-asparagine from L-aspartate (L-Gln route): step 1/1.</text>
</comment>
<evidence type="ECO:0000256" key="9">
    <source>
        <dbReference type="ARBA" id="ARBA00048741"/>
    </source>
</evidence>
<dbReference type="Gene3D" id="3.40.50.620">
    <property type="entry name" value="HUPs"/>
    <property type="match status" value="1"/>
</dbReference>
<dbReference type="GO" id="GO:0005829">
    <property type="term" value="C:cytosol"/>
    <property type="evidence" value="ECO:0007669"/>
    <property type="project" value="TreeGrafter"/>
</dbReference>
<dbReference type="GO" id="GO:0005524">
    <property type="term" value="F:ATP binding"/>
    <property type="evidence" value="ECO:0007669"/>
    <property type="project" value="UniProtKB-KW"/>
</dbReference>
<dbReference type="GO" id="GO:0006529">
    <property type="term" value="P:asparagine biosynthetic process"/>
    <property type="evidence" value="ECO:0007669"/>
    <property type="project" value="UniProtKB-KW"/>
</dbReference>
<keyword evidence="6" id="KW-0067">ATP-binding</keyword>